<reference evidence="5" key="2">
    <citation type="submission" date="2021-04" db="EMBL/GenBank/DDBJ databases">
        <authorList>
            <person name="Gilroy R."/>
        </authorList>
    </citation>
    <scope>NUCLEOTIDE SEQUENCE</scope>
    <source>
        <strain evidence="5">A6-441</strain>
    </source>
</reference>
<dbReference type="InterPro" id="IPR027417">
    <property type="entry name" value="P-loop_NTPase"/>
</dbReference>
<dbReference type="GO" id="GO:0005524">
    <property type="term" value="F:ATP binding"/>
    <property type="evidence" value="ECO:0007669"/>
    <property type="project" value="UniProtKB-KW"/>
</dbReference>
<evidence type="ECO:0000313" key="6">
    <source>
        <dbReference type="Proteomes" id="UP000724657"/>
    </source>
</evidence>
<dbReference type="InterPro" id="IPR003593">
    <property type="entry name" value="AAA+_ATPase"/>
</dbReference>
<gene>
    <name evidence="5" type="ORF">IAA47_01230</name>
</gene>
<dbReference type="EMBL" id="JAHLFN010000013">
    <property type="protein sequence ID" value="MBU3841618.1"/>
    <property type="molecule type" value="Genomic_DNA"/>
</dbReference>
<keyword evidence="3 5" id="KW-0067">ATP-binding</keyword>
<dbReference type="SUPFAM" id="SSF52540">
    <property type="entry name" value="P-loop containing nucleoside triphosphate hydrolases"/>
    <property type="match status" value="1"/>
</dbReference>
<dbReference type="InterPro" id="IPR050166">
    <property type="entry name" value="ABC_transporter_ATP-bind"/>
</dbReference>
<feature type="domain" description="ABC transporter" evidence="4">
    <location>
        <begin position="1"/>
        <end position="223"/>
    </location>
</feature>
<dbReference type="Pfam" id="PF00005">
    <property type="entry name" value="ABC_tran"/>
    <property type="match status" value="1"/>
</dbReference>
<name>A0A9E2NWF6_9FUSO</name>
<proteinExistence type="predicted"/>
<dbReference type="InterPro" id="IPR017871">
    <property type="entry name" value="ABC_transporter-like_CS"/>
</dbReference>
<evidence type="ECO:0000256" key="3">
    <source>
        <dbReference type="ARBA" id="ARBA00022840"/>
    </source>
</evidence>
<accession>A0A9E2NWF6</accession>
<evidence type="ECO:0000259" key="4">
    <source>
        <dbReference type="PROSITE" id="PS50893"/>
    </source>
</evidence>
<keyword evidence="2" id="KW-0547">Nucleotide-binding</keyword>
<dbReference type="Gene3D" id="3.40.50.300">
    <property type="entry name" value="P-loop containing nucleotide triphosphate hydrolases"/>
    <property type="match status" value="1"/>
</dbReference>
<evidence type="ECO:0000313" key="5">
    <source>
        <dbReference type="EMBL" id="MBU3841618.1"/>
    </source>
</evidence>
<comment type="caution">
    <text evidence="5">The sequence shown here is derived from an EMBL/GenBank/DDBJ whole genome shotgun (WGS) entry which is preliminary data.</text>
</comment>
<dbReference type="GO" id="GO:0016887">
    <property type="term" value="F:ATP hydrolysis activity"/>
    <property type="evidence" value="ECO:0007669"/>
    <property type="project" value="InterPro"/>
</dbReference>
<sequence>MKVINIKKNYGERKILAGVSFEGEEGKVTVILGESGCGKSTLLGILSNNIKDFSGEIVFDRDISSGISYIFQEDTLIPWKTVYENIEYVLKDKISASEMRTYIEKYLKMVNLLEYKDEYPEHLSGGMKRRVGIARAFAYPSDYLFMDEPFEFLDIKTKGEIIEYFKLLQEENKKTVLFITHDIESALKIGDKIVVFSSKPTRVKRVFDTVTNNEKLSDEIRKILL</sequence>
<evidence type="ECO:0000256" key="1">
    <source>
        <dbReference type="ARBA" id="ARBA00022448"/>
    </source>
</evidence>
<reference evidence="5" key="1">
    <citation type="journal article" date="2021" name="PeerJ">
        <title>Extensive microbial diversity within the chicken gut microbiome revealed by metagenomics and culture.</title>
        <authorList>
            <person name="Gilroy R."/>
            <person name="Ravi A."/>
            <person name="Getino M."/>
            <person name="Pursley I."/>
            <person name="Horton D.L."/>
            <person name="Alikhan N.F."/>
            <person name="Baker D."/>
            <person name="Gharbi K."/>
            <person name="Hall N."/>
            <person name="Watson M."/>
            <person name="Adriaenssens E.M."/>
            <person name="Foster-Nyarko E."/>
            <person name="Jarju S."/>
            <person name="Secka A."/>
            <person name="Antonio M."/>
            <person name="Oren A."/>
            <person name="Chaudhuri R.R."/>
            <person name="La Ragione R."/>
            <person name="Hildebrand F."/>
            <person name="Pallen M.J."/>
        </authorList>
    </citation>
    <scope>NUCLEOTIDE SEQUENCE</scope>
    <source>
        <strain evidence="5">A6-441</strain>
    </source>
</reference>
<dbReference type="PANTHER" id="PTHR42788">
    <property type="entry name" value="TAURINE IMPORT ATP-BINDING PROTEIN-RELATED"/>
    <property type="match status" value="1"/>
</dbReference>
<keyword evidence="1" id="KW-0813">Transport</keyword>
<dbReference type="PROSITE" id="PS00211">
    <property type="entry name" value="ABC_TRANSPORTER_1"/>
    <property type="match status" value="1"/>
</dbReference>
<organism evidence="5 6">
    <name type="scientific">Candidatus Fusobacterium pullicola</name>
    <dbReference type="NCBI Taxonomy" id="2838601"/>
    <lineage>
        <taxon>Bacteria</taxon>
        <taxon>Fusobacteriati</taxon>
        <taxon>Fusobacteriota</taxon>
        <taxon>Fusobacteriia</taxon>
        <taxon>Fusobacteriales</taxon>
        <taxon>Fusobacteriaceae</taxon>
        <taxon>Fusobacterium</taxon>
    </lineage>
</organism>
<dbReference type="SMART" id="SM00382">
    <property type="entry name" value="AAA"/>
    <property type="match status" value="1"/>
</dbReference>
<dbReference type="InterPro" id="IPR003439">
    <property type="entry name" value="ABC_transporter-like_ATP-bd"/>
</dbReference>
<dbReference type="PROSITE" id="PS50893">
    <property type="entry name" value="ABC_TRANSPORTER_2"/>
    <property type="match status" value="1"/>
</dbReference>
<protein>
    <submittedName>
        <fullName evidence="5">ATP-binding cassette domain-containing protein</fullName>
    </submittedName>
</protein>
<dbReference type="AlphaFoldDB" id="A0A9E2NWF6"/>
<dbReference type="PANTHER" id="PTHR42788:SF13">
    <property type="entry name" value="ALIPHATIC SULFONATES IMPORT ATP-BINDING PROTEIN SSUB"/>
    <property type="match status" value="1"/>
</dbReference>
<evidence type="ECO:0000256" key="2">
    <source>
        <dbReference type="ARBA" id="ARBA00022741"/>
    </source>
</evidence>
<dbReference type="Proteomes" id="UP000724657">
    <property type="component" value="Unassembled WGS sequence"/>
</dbReference>